<protein>
    <recommendedName>
        <fullName evidence="5">Mitochondrial cardiolipin hydrolase</fullName>
    </recommendedName>
</protein>
<evidence type="ECO:0000259" key="7">
    <source>
        <dbReference type="Pfam" id="PF13091"/>
    </source>
</evidence>
<reference evidence="8 9" key="1">
    <citation type="journal article" date="2016" name="PLoS Pathog.">
        <title>Biosynthesis of antibiotic leucinostatins in bio-control fungus Purpureocillium lilacinum and their inhibition on phytophthora revealed by genome mining.</title>
        <authorList>
            <person name="Wang G."/>
            <person name="Liu Z."/>
            <person name="Lin R."/>
            <person name="Li E."/>
            <person name="Mao Z."/>
            <person name="Ling J."/>
            <person name="Yang Y."/>
            <person name="Yin W.B."/>
            <person name="Xie B."/>
        </authorList>
    </citation>
    <scope>NUCLEOTIDE SEQUENCE [LARGE SCALE GENOMIC DNA]</scope>
    <source>
        <strain evidence="8">170</strain>
    </source>
</reference>
<keyword evidence="3" id="KW-0443">Lipid metabolism</keyword>
<dbReference type="PANTHER" id="PTHR43856:SF1">
    <property type="entry name" value="MITOCHONDRIAL CARDIOLIPIN HYDROLASE"/>
    <property type="match status" value="1"/>
</dbReference>
<evidence type="ECO:0000256" key="6">
    <source>
        <dbReference type="SAM" id="SignalP"/>
    </source>
</evidence>
<keyword evidence="6" id="KW-0732">Signal</keyword>
<dbReference type="SUPFAM" id="SSF56024">
    <property type="entry name" value="Phospholipase D/nuclease"/>
    <property type="match status" value="2"/>
</dbReference>
<keyword evidence="2" id="KW-0442">Lipid degradation</keyword>
<dbReference type="OrthoDB" id="5148060at2759"/>
<proteinExistence type="inferred from homology"/>
<sequence>MRFFQSGNSLATFAASLLLVNLPVFVSAEPNPVIGKPVFNHPPGNEKEQYAIFQQLARIIDRVPKGESIEMSWWGFVASWTSDTENKPNLPKRLINAHNRGVNVRIILDNNHNFGGQGNSKLYPYITLAKALGTKDTARSYILVCPNAKGCIAKRKVAGSYAFNHNKFLLASRVVLDGGAVVPNVVFQSSGNLGPWDADTVWNDAVTWSETSSFKDYRKYFSDLRANYNGPGNDNYYRVGPESETYQTYFFPRKETNGNYRQTSTDTIVNILNSVKCTYVSKEDGKKHQTNIRILMWAIRRLAIGEKLASLVRDGCNVDIAYNAMSPEVSKALKNTGGKKIGVTKCAVAYQGRTLWPHTKYMLIEGEYEGHQEPCVITGSHNYEMSALRNADEAMVCIRSASMHSAYLRDSFEKVRDMCSGKTKP</sequence>
<dbReference type="GO" id="GO:0016891">
    <property type="term" value="F:RNA endonuclease activity producing 5'-phosphomonoesters, hydrolytic mechanism"/>
    <property type="evidence" value="ECO:0007669"/>
    <property type="project" value="TreeGrafter"/>
</dbReference>
<keyword evidence="1" id="KW-0378">Hydrolase</keyword>
<feature type="signal peptide" evidence="6">
    <location>
        <begin position="1"/>
        <end position="28"/>
    </location>
</feature>
<comment type="caution">
    <text evidence="8">The sequence shown here is derived from an EMBL/GenBank/DDBJ whole genome shotgun (WGS) entry which is preliminary data.</text>
</comment>
<feature type="chain" id="PRO_5008102149" description="Mitochondrial cardiolipin hydrolase" evidence="6">
    <location>
        <begin position="29"/>
        <end position="425"/>
    </location>
</feature>
<feature type="domain" description="Phospholipase D-like" evidence="7">
    <location>
        <begin position="289"/>
        <end position="413"/>
    </location>
</feature>
<feature type="domain" description="Phospholipase D-like" evidence="7">
    <location>
        <begin position="89"/>
        <end position="223"/>
    </location>
</feature>
<evidence type="ECO:0000256" key="4">
    <source>
        <dbReference type="ARBA" id="ARBA00038012"/>
    </source>
</evidence>
<dbReference type="AlphaFoldDB" id="A0A179FYN6"/>
<evidence type="ECO:0000256" key="2">
    <source>
        <dbReference type="ARBA" id="ARBA00022963"/>
    </source>
</evidence>
<name>A0A179FYN6_METCM</name>
<dbReference type="RefSeq" id="XP_018146837.1">
    <property type="nucleotide sequence ID" value="XM_018282381.1"/>
</dbReference>
<evidence type="ECO:0000313" key="8">
    <source>
        <dbReference type="EMBL" id="OAQ70300.1"/>
    </source>
</evidence>
<comment type="similarity">
    <text evidence="4">Belongs to the phospholipase D family. MitoPLD/Zucchini subfamily.</text>
</comment>
<dbReference type="Pfam" id="PF13091">
    <property type="entry name" value="PLDc_2"/>
    <property type="match status" value="2"/>
</dbReference>
<organism evidence="8 9">
    <name type="scientific">Pochonia chlamydosporia 170</name>
    <dbReference type="NCBI Taxonomy" id="1380566"/>
    <lineage>
        <taxon>Eukaryota</taxon>
        <taxon>Fungi</taxon>
        <taxon>Dikarya</taxon>
        <taxon>Ascomycota</taxon>
        <taxon>Pezizomycotina</taxon>
        <taxon>Sordariomycetes</taxon>
        <taxon>Hypocreomycetidae</taxon>
        <taxon>Hypocreales</taxon>
        <taxon>Clavicipitaceae</taxon>
        <taxon>Pochonia</taxon>
    </lineage>
</organism>
<keyword evidence="9" id="KW-1185">Reference proteome</keyword>
<dbReference type="GeneID" id="28846375"/>
<evidence type="ECO:0000256" key="3">
    <source>
        <dbReference type="ARBA" id="ARBA00023098"/>
    </source>
</evidence>
<evidence type="ECO:0000256" key="5">
    <source>
        <dbReference type="ARBA" id="ARBA00040549"/>
    </source>
</evidence>
<dbReference type="Proteomes" id="UP000078397">
    <property type="component" value="Unassembled WGS sequence"/>
</dbReference>
<dbReference type="Gene3D" id="3.30.870.10">
    <property type="entry name" value="Endonuclease Chain A"/>
    <property type="match status" value="2"/>
</dbReference>
<dbReference type="EMBL" id="LSBJ02000002">
    <property type="protein sequence ID" value="OAQ70300.1"/>
    <property type="molecule type" value="Genomic_DNA"/>
</dbReference>
<evidence type="ECO:0000256" key="1">
    <source>
        <dbReference type="ARBA" id="ARBA00022801"/>
    </source>
</evidence>
<accession>A0A179FYN6</accession>
<dbReference type="InterPro" id="IPR025202">
    <property type="entry name" value="PLD-like_dom"/>
</dbReference>
<dbReference type="KEGG" id="pchm:VFPPC_02791"/>
<dbReference type="GO" id="GO:0016042">
    <property type="term" value="P:lipid catabolic process"/>
    <property type="evidence" value="ECO:0007669"/>
    <property type="project" value="UniProtKB-KW"/>
</dbReference>
<gene>
    <name evidence="8" type="ORF">VFPPC_02791</name>
</gene>
<evidence type="ECO:0000313" key="9">
    <source>
        <dbReference type="Proteomes" id="UP000078397"/>
    </source>
</evidence>
<dbReference type="InterPro" id="IPR051406">
    <property type="entry name" value="PLD_domain"/>
</dbReference>
<dbReference type="PANTHER" id="PTHR43856">
    <property type="entry name" value="CARDIOLIPIN HYDROLASE"/>
    <property type="match status" value="1"/>
</dbReference>